<keyword evidence="2" id="KW-0963">Cytoplasm</keyword>
<proteinExistence type="inferred from homology"/>
<organism evidence="8 9">
    <name type="scientific">Pseudalkalibacillus berkeleyi</name>
    <dbReference type="NCBI Taxonomy" id="1069813"/>
    <lineage>
        <taxon>Bacteria</taxon>
        <taxon>Bacillati</taxon>
        <taxon>Bacillota</taxon>
        <taxon>Bacilli</taxon>
        <taxon>Bacillales</taxon>
        <taxon>Fictibacillaceae</taxon>
        <taxon>Pseudalkalibacillus</taxon>
    </lineage>
</organism>
<evidence type="ECO:0000256" key="2">
    <source>
        <dbReference type="ARBA" id="ARBA00022490"/>
    </source>
</evidence>
<evidence type="ECO:0000256" key="1">
    <source>
        <dbReference type="ARBA" id="ARBA00004514"/>
    </source>
</evidence>
<evidence type="ECO:0000313" key="9">
    <source>
        <dbReference type="Proteomes" id="UP001649381"/>
    </source>
</evidence>
<dbReference type="Proteomes" id="UP001649381">
    <property type="component" value="Unassembled WGS sequence"/>
</dbReference>
<accession>A0ABS9H165</accession>
<evidence type="ECO:0000256" key="7">
    <source>
        <dbReference type="ARBA" id="ARBA00093797"/>
    </source>
</evidence>
<dbReference type="InterPro" id="IPR008622">
    <property type="entry name" value="FliT"/>
</dbReference>
<evidence type="ECO:0000256" key="3">
    <source>
        <dbReference type="ARBA" id="ARBA00022795"/>
    </source>
</evidence>
<comment type="subcellular location">
    <subcellularLocation>
        <location evidence="1">Cytoplasm</location>
        <location evidence="1">Cytosol</location>
    </subcellularLocation>
</comment>
<dbReference type="EMBL" id="JAKIJS010000001">
    <property type="protein sequence ID" value="MCF6138748.1"/>
    <property type="molecule type" value="Genomic_DNA"/>
</dbReference>
<reference evidence="8 9" key="1">
    <citation type="submission" date="2022-01" db="EMBL/GenBank/DDBJ databases">
        <title>Alkalihalobacillus sp. EGI L200015, a novel bacterium isolated from a salt lake sediment.</title>
        <authorList>
            <person name="Gao L."/>
            <person name="Fang B.-Z."/>
            <person name="Li W.-J."/>
        </authorList>
    </citation>
    <scope>NUCLEOTIDE SEQUENCE [LARGE SCALE GENOMIC DNA]</scope>
    <source>
        <strain evidence="8 9">KCTC 12718</strain>
    </source>
</reference>
<dbReference type="RefSeq" id="WP_236336619.1">
    <property type="nucleotide sequence ID" value="NZ_JAKIJS010000001.1"/>
</dbReference>
<evidence type="ECO:0000256" key="6">
    <source>
        <dbReference type="ARBA" id="ARBA00093785"/>
    </source>
</evidence>
<comment type="function">
    <text evidence="5">May act as an export chaperone for the filament capping protein FliD.</text>
</comment>
<protein>
    <recommendedName>
        <fullName evidence="7">Flagellar protein FliT</fullName>
    </recommendedName>
</protein>
<keyword evidence="3" id="KW-1005">Bacterial flagellum biogenesis</keyword>
<dbReference type="Pfam" id="PF05400">
    <property type="entry name" value="FliT"/>
    <property type="match status" value="1"/>
</dbReference>
<comment type="caution">
    <text evidence="8">The sequence shown here is derived from an EMBL/GenBank/DDBJ whole genome shotgun (WGS) entry which is preliminary data.</text>
</comment>
<gene>
    <name evidence="8" type="ORF">L2716_13510</name>
</gene>
<keyword evidence="4" id="KW-0143">Chaperone</keyword>
<keyword evidence="9" id="KW-1185">Reference proteome</keyword>
<sequence length="116" mass="14059">MSQVQELLEHTEKLYDHVQKGLPEDEPEDYLDELNQYMEYRQKLIERLSGDYTDKEKELGKQLVEINKLIQPYLNDQMKHIKMQLMKIQTKRTNNTKYANPYQTNRADGMFFDKRK</sequence>
<evidence type="ECO:0000256" key="4">
    <source>
        <dbReference type="ARBA" id="ARBA00023186"/>
    </source>
</evidence>
<evidence type="ECO:0000256" key="5">
    <source>
        <dbReference type="ARBA" id="ARBA00093765"/>
    </source>
</evidence>
<comment type="similarity">
    <text evidence="6">Belongs to the bacillales FliT family.</text>
</comment>
<name>A0ABS9H165_9BACL</name>
<evidence type="ECO:0000313" key="8">
    <source>
        <dbReference type="EMBL" id="MCF6138748.1"/>
    </source>
</evidence>